<dbReference type="InterPro" id="IPR009051">
    <property type="entry name" value="Helical_ferredxn"/>
</dbReference>
<evidence type="ECO:0000256" key="3">
    <source>
        <dbReference type="ARBA" id="ARBA00022723"/>
    </source>
</evidence>
<evidence type="ECO:0000256" key="5">
    <source>
        <dbReference type="ARBA" id="ARBA00023004"/>
    </source>
</evidence>
<sequence length="435" mass="47931">MTAKTTASGVAYDVQGDRADTERRDAAMQAFVRDFARTAAIHMESCLRCGMCANACQYYVTTGEPKYTPINKLKPFEQAYNRHVGPFAPIYRLLGIKSNVSIEMLQEWESLLFDACSLCGRCTLACPMGIDISELIKEARHGMYKAGLVPDRLELMDRTTKAWGSPATPSDDFADIVRDASEENGVPVNIDLPKADYVVTTAPAELTEHTKALTDVAKILNKIGASWTYSSEGFEASNIGYINGDLDLQEKMTRKMIDNAIAIGAHTIILPECGHAYGAARWEASRWYGKKLPVRIIHMTEFLAEVVANGKIKLKTIGETTSFHDPCQLGRRGGVIQEPRAVLKALGLELKEFEDHGELGWCCGGGGGVVSNVRADPLRFKAFEIKRKQVEDAHAQHFVTACGQCRITLTLGAKHAKWDQKVESLLELVADNLED</sequence>
<evidence type="ECO:0000256" key="6">
    <source>
        <dbReference type="ARBA" id="ARBA00023014"/>
    </source>
</evidence>
<dbReference type="PANTHER" id="PTHR43551:SF1">
    <property type="entry name" value="HETERODISULFIDE REDUCTASE"/>
    <property type="match status" value="1"/>
</dbReference>
<evidence type="ECO:0000313" key="9">
    <source>
        <dbReference type="Proteomes" id="UP001139104"/>
    </source>
</evidence>
<dbReference type="InterPro" id="IPR004017">
    <property type="entry name" value="Cys_rich_dom"/>
</dbReference>
<dbReference type="PANTHER" id="PTHR43551">
    <property type="entry name" value="FUMARATE REDUCTASE IRON-SULFUR SUBUNIT"/>
    <property type="match status" value="1"/>
</dbReference>
<keyword evidence="3" id="KW-0479">Metal-binding</keyword>
<keyword evidence="6" id="KW-0411">Iron-sulfur</keyword>
<keyword evidence="5" id="KW-0408">Iron</keyword>
<feature type="domain" description="4Fe-4S ferredoxin-type" evidence="7">
    <location>
        <begin position="106"/>
        <end position="135"/>
    </location>
</feature>
<protein>
    <submittedName>
        <fullName evidence="8">(Fe-S)-binding protein</fullName>
    </submittedName>
</protein>
<dbReference type="InterPro" id="IPR017900">
    <property type="entry name" value="4Fe4S_Fe_S_CS"/>
</dbReference>
<dbReference type="PROSITE" id="PS51379">
    <property type="entry name" value="4FE4S_FER_2"/>
    <property type="match status" value="2"/>
</dbReference>
<dbReference type="EMBL" id="JAIVFP010000001">
    <property type="protein sequence ID" value="MCI4684368.1"/>
    <property type="molecule type" value="Genomic_DNA"/>
</dbReference>
<evidence type="ECO:0000256" key="2">
    <source>
        <dbReference type="ARBA" id="ARBA00022485"/>
    </source>
</evidence>
<dbReference type="InterPro" id="IPR017896">
    <property type="entry name" value="4Fe4S_Fe-S-bd"/>
</dbReference>
<dbReference type="PROSITE" id="PS00198">
    <property type="entry name" value="4FE4S_FER_1"/>
    <property type="match status" value="1"/>
</dbReference>
<dbReference type="Gene3D" id="1.10.1060.10">
    <property type="entry name" value="Alpha-helical ferredoxin"/>
    <property type="match status" value="1"/>
</dbReference>
<accession>A0ABS9Z9P0</accession>
<keyword evidence="4" id="KW-0249">Electron transport</keyword>
<keyword evidence="1" id="KW-0813">Transport</keyword>
<dbReference type="Pfam" id="PF13183">
    <property type="entry name" value="Fer4_8"/>
    <property type="match status" value="1"/>
</dbReference>
<dbReference type="Proteomes" id="UP001139104">
    <property type="component" value="Unassembled WGS sequence"/>
</dbReference>
<evidence type="ECO:0000256" key="4">
    <source>
        <dbReference type="ARBA" id="ARBA00022982"/>
    </source>
</evidence>
<gene>
    <name evidence="8" type="ORF">K2U94_16630</name>
</gene>
<keyword evidence="2" id="KW-0004">4Fe-4S</keyword>
<evidence type="ECO:0000259" key="7">
    <source>
        <dbReference type="PROSITE" id="PS51379"/>
    </source>
</evidence>
<keyword evidence="9" id="KW-1185">Reference proteome</keyword>
<evidence type="ECO:0000256" key="1">
    <source>
        <dbReference type="ARBA" id="ARBA00022448"/>
    </source>
</evidence>
<dbReference type="SUPFAM" id="SSF46548">
    <property type="entry name" value="alpha-helical ferredoxin"/>
    <property type="match status" value="1"/>
</dbReference>
<name>A0ABS9Z9P0_9HYPH</name>
<evidence type="ECO:0000313" key="8">
    <source>
        <dbReference type="EMBL" id="MCI4684368.1"/>
    </source>
</evidence>
<dbReference type="Pfam" id="PF02754">
    <property type="entry name" value="CCG"/>
    <property type="match status" value="1"/>
</dbReference>
<reference evidence="8" key="1">
    <citation type="journal article" date="2022" name="ISME J.">
        <title>Identification of active gaseous-alkane degraders at natural gas seeps.</title>
        <authorList>
            <person name="Farhan Ul Haque M."/>
            <person name="Hernandez M."/>
            <person name="Crombie A.T."/>
            <person name="Murrell J.C."/>
        </authorList>
    </citation>
    <scope>NUCLEOTIDE SEQUENCE</scope>
    <source>
        <strain evidence="8">PC2</strain>
    </source>
</reference>
<proteinExistence type="predicted"/>
<dbReference type="RefSeq" id="WP_243068265.1">
    <property type="nucleotide sequence ID" value="NZ_JAIVFK010000062.1"/>
</dbReference>
<feature type="domain" description="4Fe-4S ferredoxin-type" evidence="7">
    <location>
        <begin position="37"/>
        <end position="66"/>
    </location>
</feature>
<organism evidence="8 9">
    <name type="scientific">Candidatus Rhodoblastus alkanivorans</name>
    <dbReference type="NCBI Taxonomy" id="2954117"/>
    <lineage>
        <taxon>Bacteria</taxon>
        <taxon>Pseudomonadati</taxon>
        <taxon>Pseudomonadota</taxon>
        <taxon>Alphaproteobacteria</taxon>
        <taxon>Hyphomicrobiales</taxon>
        <taxon>Rhodoblastaceae</taxon>
        <taxon>Rhodoblastus</taxon>
    </lineage>
</organism>
<comment type="caution">
    <text evidence="8">The sequence shown here is derived from an EMBL/GenBank/DDBJ whole genome shotgun (WGS) entry which is preliminary data.</text>
</comment>